<dbReference type="SUPFAM" id="SSF51679">
    <property type="entry name" value="Bacterial luciferase-like"/>
    <property type="match status" value="1"/>
</dbReference>
<dbReference type="NCBIfam" id="TIGR03558">
    <property type="entry name" value="oxido_grp_1"/>
    <property type="match status" value="1"/>
</dbReference>
<sequence length="327" mass="36633">MTFKLSVLDQSFARTFDSATTALQETIEMAQFCEQLGYERFWISEHHGFVALAGSAPEVLLAALGAATRKIRLGSGGIMLPHYSSYKVAEVFSMLANLYPERIDLGIGRAPGTDMLTASALAPNGRPDFHKFPQQVEELWQYLNNEHAEPIVSPKPPKNLPMWMLGSSQDSAVLAAQHGLPYNLALFINPHAATQVTNYYQQNFKPSGQQQTPYTSVTIATFCAEDEGYAHLLAKSYEVNYYRYITGEWQGDFLTPEQVAEYPVSPQLSAFIQQRLPRRAIGTPAQVKATIEEIQAQFNADEVMMVSNVYHFEDRKKSFELVKKAFS</sequence>
<reference evidence="3 4" key="1">
    <citation type="submission" date="2018-08" db="EMBL/GenBank/DDBJ databases">
        <title>Thalassotalea euphylliae genome.</title>
        <authorList>
            <person name="Summers S."/>
            <person name="Rice S.A."/>
            <person name="Freckelton M.L."/>
            <person name="Nedved B.T."/>
            <person name="Hadfield M.G."/>
        </authorList>
    </citation>
    <scope>NUCLEOTIDE SEQUENCE [LARGE SCALE GENOMIC DNA]</scope>
    <source>
        <strain evidence="3 4">H1</strain>
    </source>
</reference>
<name>A0A3E0TR63_9GAMM</name>
<evidence type="ECO:0000313" key="4">
    <source>
        <dbReference type="Proteomes" id="UP000256478"/>
    </source>
</evidence>
<dbReference type="OrthoDB" id="7903015at2"/>
<dbReference type="GO" id="GO:0005829">
    <property type="term" value="C:cytosol"/>
    <property type="evidence" value="ECO:0007669"/>
    <property type="project" value="TreeGrafter"/>
</dbReference>
<dbReference type="AlphaFoldDB" id="A0A3E0TR63"/>
<dbReference type="InterPro" id="IPR019949">
    <property type="entry name" value="CmoO-like"/>
</dbReference>
<dbReference type="EMBL" id="QUOU01000001">
    <property type="protein sequence ID" value="REL26840.1"/>
    <property type="molecule type" value="Genomic_DNA"/>
</dbReference>
<evidence type="ECO:0000256" key="1">
    <source>
        <dbReference type="ARBA" id="ARBA00007789"/>
    </source>
</evidence>
<feature type="domain" description="Luciferase-like" evidence="2">
    <location>
        <begin position="6"/>
        <end position="295"/>
    </location>
</feature>
<protein>
    <submittedName>
        <fullName evidence="3">LLM class flavin-dependent oxidoreductase</fullName>
    </submittedName>
</protein>
<organism evidence="3 4">
    <name type="scientific">Thalassotalea euphylliae</name>
    <dbReference type="NCBI Taxonomy" id="1655234"/>
    <lineage>
        <taxon>Bacteria</taxon>
        <taxon>Pseudomonadati</taxon>
        <taxon>Pseudomonadota</taxon>
        <taxon>Gammaproteobacteria</taxon>
        <taxon>Alteromonadales</taxon>
        <taxon>Colwelliaceae</taxon>
        <taxon>Thalassotalea</taxon>
    </lineage>
</organism>
<dbReference type="PANTHER" id="PTHR30137">
    <property type="entry name" value="LUCIFERASE-LIKE MONOOXYGENASE"/>
    <property type="match status" value="1"/>
</dbReference>
<dbReference type="InterPro" id="IPR050766">
    <property type="entry name" value="Bact_Lucif_Oxidored"/>
</dbReference>
<comment type="caution">
    <text evidence="3">The sequence shown here is derived from an EMBL/GenBank/DDBJ whole genome shotgun (WGS) entry which is preliminary data.</text>
</comment>
<dbReference type="GO" id="GO:0016705">
    <property type="term" value="F:oxidoreductase activity, acting on paired donors, with incorporation or reduction of molecular oxygen"/>
    <property type="evidence" value="ECO:0007669"/>
    <property type="project" value="InterPro"/>
</dbReference>
<dbReference type="Pfam" id="PF00296">
    <property type="entry name" value="Bac_luciferase"/>
    <property type="match status" value="1"/>
</dbReference>
<evidence type="ECO:0000313" key="3">
    <source>
        <dbReference type="EMBL" id="REL26840.1"/>
    </source>
</evidence>
<dbReference type="InterPro" id="IPR036661">
    <property type="entry name" value="Luciferase-like_sf"/>
</dbReference>
<gene>
    <name evidence="3" type="ORF">DXX93_09820</name>
</gene>
<dbReference type="PANTHER" id="PTHR30137:SF20">
    <property type="entry name" value="N-ACETYL-S-ALKYLCYSTEINE MONOOXYGENASE"/>
    <property type="match status" value="1"/>
</dbReference>
<dbReference type="Proteomes" id="UP000256478">
    <property type="component" value="Unassembled WGS sequence"/>
</dbReference>
<dbReference type="Gene3D" id="3.20.20.30">
    <property type="entry name" value="Luciferase-like domain"/>
    <property type="match status" value="1"/>
</dbReference>
<dbReference type="RefSeq" id="WP_116007943.1">
    <property type="nucleotide sequence ID" value="NZ_QUOU01000001.1"/>
</dbReference>
<evidence type="ECO:0000259" key="2">
    <source>
        <dbReference type="Pfam" id="PF00296"/>
    </source>
</evidence>
<comment type="similarity">
    <text evidence="1">To bacterial alkanal monooxygenase alpha and beta chains.</text>
</comment>
<dbReference type="InterPro" id="IPR011251">
    <property type="entry name" value="Luciferase-like_dom"/>
</dbReference>
<dbReference type="CDD" id="cd00347">
    <property type="entry name" value="Flavin_utilizing_monoxygenases"/>
    <property type="match status" value="1"/>
</dbReference>
<accession>A0A3E0TR63</accession>
<proteinExistence type="predicted"/>